<protein>
    <submittedName>
        <fullName evidence="1">Uncharacterized protein</fullName>
    </submittedName>
</protein>
<dbReference type="Proteomes" id="UP001157502">
    <property type="component" value="Chromosome 35"/>
</dbReference>
<evidence type="ECO:0000313" key="1">
    <source>
        <dbReference type="EMBL" id="KAJ7985692.1"/>
    </source>
</evidence>
<sequence>MEFFDEVDHDGCKKVDIIPSEWFKGTDKKLCWWPPASLPNVTKAVKEGTSPASNWILCNVRVMGNAATYADARAKLHQAEYSSDLTDTEGGSRKRKASAKLLSQLSSQSESKEVKENALLKKQDNSVVEVPEGVVYPLKTQADIEALEEKLGDLSLMSAIVSVVTDIGGTSVDDVTRRMIKCFIE</sequence>
<name>A0ACC2F2V0_DALPE</name>
<accession>A0ACC2F2V0</accession>
<proteinExistence type="predicted"/>
<keyword evidence="2" id="KW-1185">Reference proteome</keyword>
<comment type="caution">
    <text evidence="1">The sequence shown here is derived from an EMBL/GenBank/DDBJ whole genome shotgun (WGS) entry which is preliminary data.</text>
</comment>
<organism evidence="1 2">
    <name type="scientific">Dallia pectoralis</name>
    <name type="common">Alaska blackfish</name>
    <dbReference type="NCBI Taxonomy" id="75939"/>
    <lineage>
        <taxon>Eukaryota</taxon>
        <taxon>Metazoa</taxon>
        <taxon>Chordata</taxon>
        <taxon>Craniata</taxon>
        <taxon>Vertebrata</taxon>
        <taxon>Euteleostomi</taxon>
        <taxon>Actinopterygii</taxon>
        <taxon>Neopterygii</taxon>
        <taxon>Teleostei</taxon>
        <taxon>Protacanthopterygii</taxon>
        <taxon>Esociformes</taxon>
        <taxon>Umbridae</taxon>
        <taxon>Dallia</taxon>
    </lineage>
</organism>
<evidence type="ECO:0000313" key="2">
    <source>
        <dbReference type="Proteomes" id="UP001157502"/>
    </source>
</evidence>
<gene>
    <name evidence="1" type="ORF">DPEC_G00343090</name>
</gene>
<dbReference type="EMBL" id="CM055762">
    <property type="protein sequence ID" value="KAJ7985692.1"/>
    <property type="molecule type" value="Genomic_DNA"/>
</dbReference>
<reference evidence="1" key="1">
    <citation type="submission" date="2021-05" db="EMBL/GenBank/DDBJ databases">
        <authorList>
            <person name="Pan Q."/>
            <person name="Jouanno E."/>
            <person name="Zahm M."/>
            <person name="Klopp C."/>
            <person name="Cabau C."/>
            <person name="Louis A."/>
            <person name="Berthelot C."/>
            <person name="Parey E."/>
            <person name="Roest Crollius H."/>
            <person name="Montfort J."/>
            <person name="Robinson-Rechavi M."/>
            <person name="Bouchez O."/>
            <person name="Lampietro C."/>
            <person name="Lopez Roques C."/>
            <person name="Donnadieu C."/>
            <person name="Postlethwait J."/>
            <person name="Bobe J."/>
            <person name="Dillon D."/>
            <person name="Chandos A."/>
            <person name="von Hippel F."/>
            <person name="Guiguen Y."/>
        </authorList>
    </citation>
    <scope>NUCLEOTIDE SEQUENCE</scope>
    <source>
        <strain evidence="1">YG-Jan2019</strain>
    </source>
</reference>